<keyword evidence="1" id="KW-0472">Membrane</keyword>
<dbReference type="EMBL" id="WNTK01000002">
    <property type="protein sequence ID" value="KAG9490797.1"/>
    <property type="molecule type" value="Genomic_DNA"/>
</dbReference>
<evidence type="ECO:0000256" key="1">
    <source>
        <dbReference type="SAM" id="Phobius"/>
    </source>
</evidence>
<dbReference type="AlphaFoldDB" id="A0A8J6FMR4"/>
<organism evidence="2 3">
    <name type="scientific">Eleutherodactylus coqui</name>
    <name type="common">Puerto Rican coqui</name>
    <dbReference type="NCBI Taxonomy" id="57060"/>
    <lineage>
        <taxon>Eukaryota</taxon>
        <taxon>Metazoa</taxon>
        <taxon>Chordata</taxon>
        <taxon>Craniata</taxon>
        <taxon>Vertebrata</taxon>
        <taxon>Euteleostomi</taxon>
        <taxon>Amphibia</taxon>
        <taxon>Batrachia</taxon>
        <taxon>Anura</taxon>
        <taxon>Neobatrachia</taxon>
        <taxon>Hyloidea</taxon>
        <taxon>Eleutherodactylidae</taxon>
        <taxon>Eleutherodactylinae</taxon>
        <taxon>Eleutherodactylus</taxon>
        <taxon>Eleutherodactylus</taxon>
    </lineage>
</organism>
<reference evidence="2" key="1">
    <citation type="thesis" date="2020" institute="ProQuest LLC" country="789 East Eisenhower Parkway, Ann Arbor, MI, USA">
        <title>Comparative Genomics and Chromosome Evolution.</title>
        <authorList>
            <person name="Mudd A.B."/>
        </authorList>
    </citation>
    <scope>NUCLEOTIDE SEQUENCE</scope>
    <source>
        <strain evidence="2">HN-11 Male</strain>
        <tissue evidence="2">Kidney and liver</tissue>
    </source>
</reference>
<evidence type="ECO:0000313" key="2">
    <source>
        <dbReference type="EMBL" id="KAG9490797.1"/>
    </source>
</evidence>
<keyword evidence="1" id="KW-1133">Transmembrane helix</keyword>
<name>A0A8J6FMR4_ELECQ</name>
<keyword evidence="3" id="KW-1185">Reference proteome</keyword>
<feature type="transmembrane region" description="Helical" evidence="1">
    <location>
        <begin position="67"/>
        <end position="87"/>
    </location>
</feature>
<proteinExistence type="predicted"/>
<gene>
    <name evidence="2" type="ORF">GDO78_006237</name>
</gene>
<dbReference type="Proteomes" id="UP000770717">
    <property type="component" value="Unassembled WGS sequence"/>
</dbReference>
<protein>
    <submittedName>
        <fullName evidence="2">Uncharacterized protein</fullName>
    </submittedName>
</protein>
<sequence length="97" mass="10776">MQDGFSKYDNPFVSISFQNESRSKENCFYACSPSTCGHICVCGVFRGPIPSIGNWILAVASNGRTAITYPLLVTALFLLLSLNHLSCRGCEQWRHTK</sequence>
<comment type="caution">
    <text evidence="2">The sequence shown here is derived from an EMBL/GenBank/DDBJ whole genome shotgun (WGS) entry which is preliminary data.</text>
</comment>
<accession>A0A8J6FMR4</accession>
<keyword evidence="1" id="KW-0812">Transmembrane</keyword>
<evidence type="ECO:0000313" key="3">
    <source>
        <dbReference type="Proteomes" id="UP000770717"/>
    </source>
</evidence>